<evidence type="ECO:0000313" key="9">
    <source>
        <dbReference type="Proteomes" id="UP000587070"/>
    </source>
</evidence>
<comment type="caution">
    <text evidence="8">The sequence shown here is derived from an EMBL/GenBank/DDBJ whole genome shotgun (WGS) entry which is preliminary data.</text>
</comment>
<gene>
    <name evidence="8" type="ORF">GGD90_000165</name>
</gene>
<dbReference type="PANTHER" id="PTHR33406">
    <property type="entry name" value="MEMBRANE PROTEIN MJ1562-RELATED"/>
    <property type="match status" value="1"/>
</dbReference>
<proteinExistence type="predicted"/>
<keyword evidence="4 6" id="KW-1133">Transmembrane helix</keyword>
<evidence type="ECO:0000259" key="7">
    <source>
        <dbReference type="Pfam" id="PF03176"/>
    </source>
</evidence>
<accession>A0A840G1I7</accession>
<dbReference type="PANTHER" id="PTHR33406:SF13">
    <property type="entry name" value="MEMBRANE PROTEIN YDFJ"/>
    <property type="match status" value="1"/>
</dbReference>
<feature type="transmembrane region" description="Helical" evidence="6">
    <location>
        <begin position="412"/>
        <end position="432"/>
    </location>
</feature>
<feature type="transmembrane region" description="Helical" evidence="6">
    <location>
        <begin position="247"/>
        <end position="266"/>
    </location>
</feature>
<dbReference type="AlphaFoldDB" id="A0A840G1I7"/>
<feature type="transmembrane region" description="Helical" evidence="6">
    <location>
        <begin position="273"/>
        <end position="294"/>
    </location>
</feature>
<dbReference type="PROSITE" id="PS51257">
    <property type="entry name" value="PROKAR_LIPOPROTEIN"/>
    <property type="match status" value="1"/>
</dbReference>
<evidence type="ECO:0000313" key="8">
    <source>
        <dbReference type="EMBL" id="MBB4245816.1"/>
    </source>
</evidence>
<keyword evidence="9" id="KW-1185">Reference proteome</keyword>
<evidence type="ECO:0000256" key="5">
    <source>
        <dbReference type="ARBA" id="ARBA00023136"/>
    </source>
</evidence>
<dbReference type="InterPro" id="IPR004869">
    <property type="entry name" value="MMPL_dom"/>
</dbReference>
<feature type="transmembrane region" description="Helical" evidence="6">
    <location>
        <begin position="638"/>
        <end position="657"/>
    </location>
</feature>
<dbReference type="Gene3D" id="1.20.1640.10">
    <property type="entry name" value="Multidrug efflux transporter AcrB transmembrane domain"/>
    <property type="match status" value="2"/>
</dbReference>
<feature type="transmembrane region" description="Helical" evidence="6">
    <location>
        <begin position="300"/>
        <end position="321"/>
    </location>
</feature>
<evidence type="ECO:0000256" key="4">
    <source>
        <dbReference type="ARBA" id="ARBA00022989"/>
    </source>
</evidence>
<feature type="transmembrane region" description="Helical" evidence="6">
    <location>
        <begin position="690"/>
        <end position="710"/>
    </location>
</feature>
<feature type="domain" description="Membrane transport protein MMPL" evidence="7">
    <location>
        <begin position="177"/>
        <end position="401"/>
    </location>
</feature>
<evidence type="ECO:0000256" key="1">
    <source>
        <dbReference type="ARBA" id="ARBA00004651"/>
    </source>
</evidence>
<dbReference type="InterPro" id="IPR050545">
    <property type="entry name" value="Mycobact_MmpL"/>
</dbReference>
<dbReference type="GO" id="GO:0005886">
    <property type="term" value="C:plasma membrane"/>
    <property type="evidence" value="ECO:0007669"/>
    <property type="project" value="UniProtKB-SubCell"/>
</dbReference>
<evidence type="ECO:0000256" key="2">
    <source>
        <dbReference type="ARBA" id="ARBA00022475"/>
    </source>
</evidence>
<feature type="transmembrane region" description="Helical" evidence="6">
    <location>
        <begin position="722"/>
        <end position="744"/>
    </location>
</feature>
<name>A0A840G1I7_RHOTE</name>
<dbReference type="SUPFAM" id="SSF82866">
    <property type="entry name" value="Multidrug efflux transporter AcrB transmembrane domain"/>
    <property type="match status" value="2"/>
</dbReference>
<keyword evidence="3 6" id="KW-0812">Transmembrane</keyword>
<sequence length="782" mass="82591">MKLPGRALALSVWAGLMLACVWVIAQTHFVADLSAFLPKAPTARQQMLVDQLRDGAIARLVIIGIEGGNAAERARLSLALAEELRANPAFSAVQNGAAETQDKDRKYFFDNRYLLSPVVDAEHFSDSGLRQSIGNSIAALSGDAGLILKAILPRDPTGETLRILEQFSGESQPRSQAGAWASSDGKRALILAQIRDSGLNTDAQAAAIEAIRAAFERIPERDAATRLVMSGTSVLSVSSRNTIETEVSRLAVASIILVVCLLLLVYRSFRLLGLGLLPVASGAAAGIAAVSLVFGHVHGLTLGFGTTLIGEAVDYSIYLFVQRAGGNNPDGFWRTIRLGVLTSIAGFAALLWSSFPGLAQLGLYSISGLVAAALVTRYVLPQLMSADMAVRDLTRPARILDSLIDRATGLRWLIYLLIAAAAIVLLRAGDIWNRQLSALSPVSAAEQQLDTELRSDLGGTNLRYMASFTASDEQSALVYAERVGSVLRELSTQQIIGGFNSPAFVLPSSAAQRARQAALPAGPEARARLAGAVAGMPIKAERLDGFIGDLEAARTRPLLGRADVKGSSAEALLDSLLIKREHDYLVLMPLRAPDGAHDEEIDLRRVDAALAAAGLDAVAAIDLLEETTSIFDSYLREALILSGLGCLAILVMLLLALRSLSRALRITLPLAGAVLCVTAVLVASGTQLTILHLIGLLLVVALGTNYALFFDSGAQPETRGDVRQMLVSLLVANLATVASFGVLGFSKVPILAAIGTTVGPGALLALAFSAILARAHDHAHAR</sequence>
<keyword evidence="5 6" id="KW-0472">Membrane</keyword>
<protein>
    <submittedName>
        <fullName evidence="8">Putative exporter</fullName>
    </submittedName>
</protein>
<reference evidence="8 9" key="1">
    <citation type="submission" date="2020-08" db="EMBL/GenBank/DDBJ databases">
        <title>Genome sequencing of Purple Non-Sulfur Bacteria from various extreme environments.</title>
        <authorList>
            <person name="Mayer M."/>
        </authorList>
    </citation>
    <scope>NUCLEOTIDE SEQUENCE [LARGE SCALE GENOMIC DNA]</scope>
    <source>
        <strain evidence="8 9">2761</strain>
    </source>
</reference>
<dbReference type="Pfam" id="PF03176">
    <property type="entry name" value="MMPL"/>
    <property type="match status" value="1"/>
</dbReference>
<keyword evidence="2" id="KW-1003">Cell membrane</keyword>
<feature type="transmembrane region" description="Helical" evidence="6">
    <location>
        <begin position="333"/>
        <end position="355"/>
    </location>
</feature>
<evidence type="ECO:0000256" key="6">
    <source>
        <dbReference type="SAM" id="Phobius"/>
    </source>
</evidence>
<feature type="transmembrane region" description="Helical" evidence="6">
    <location>
        <begin position="750"/>
        <end position="773"/>
    </location>
</feature>
<feature type="transmembrane region" description="Helical" evidence="6">
    <location>
        <begin position="361"/>
        <end position="380"/>
    </location>
</feature>
<dbReference type="EMBL" id="JACIGE010000001">
    <property type="protein sequence ID" value="MBB4245816.1"/>
    <property type="molecule type" value="Genomic_DNA"/>
</dbReference>
<organism evidence="8 9">
    <name type="scientific">Rhodocyclus tenuis</name>
    <name type="common">Rhodospirillum tenue</name>
    <dbReference type="NCBI Taxonomy" id="1066"/>
    <lineage>
        <taxon>Bacteria</taxon>
        <taxon>Pseudomonadati</taxon>
        <taxon>Pseudomonadota</taxon>
        <taxon>Betaproteobacteria</taxon>
        <taxon>Rhodocyclales</taxon>
        <taxon>Rhodocyclaceae</taxon>
        <taxon>Rhodocyclus</taxon>
    </lineage>
</organism>
<dbReference type="RefSeq" id="WP_153117031.1">
    <property type="nucleotide sequence ID" value="NZ_JACIGE010000001.1"/>
</dbReference>
<dbReference type="Proteomes" id="UP000587070">
    <property type="component" value="Unassembled WGS sequence"/>
</dbReference>
<dbReference type="OrthoDB" id="9780358at2"/>
<evidence type="ECO:0000256" key="3">
    <source>
        <dbReference type="ARBA" id="ARBA00022692"/>
    </source>
</evidence>
<feature type="transmembrane region" description="Helical" evidence="6">
    <location>
        <begin position="664"/>
        <end position="684"/>
    </location>
</feature>
<comment type="subcellular location">
    <subcellularLocation>
        <location evidence="1">Cell membrane</location>
        <topology evidence="1">Multi-pass membrane protein</topology>
    </subcellularLocation>
</comment>